<reference evidence="3 4" key="1">
    <citation type="submission" date="2024-05" db="EMBL/GenBank/DDBJ databases">
        <title>Roseateles sp. 2.12 16S ribosomal RNA gene Genome sequencing and assembly.</title>
        <authorList>
            <person name="Woo H."/>
        </authorList>
    </citation>
    <scope>NUCLEOTIDE SEQUENCE [LARGE SCALE GENOMIC DNA]</scope>
    <source>
        <strain evidence="3 4">2.12</strain>
    </source>
</reference>
<name>A0ABV0GJU5_9BURK</name>
<dbReference type="InterPro" id="IPR029058">
    <property type="entry name" value="AB_hydrolase_fold"/>
</dbReference>
<evidence type="ECO:0000313" key="4">
    <source>
        <dbReference type="Proteomes" id="UP001462640"/>
    </source>
</evidence>
<feature type="domain" description="BD-FAE-like" evidence="2">
    <location>
        <begin position="69"/>
        <end position="175"/>
    </location>
</feature>
<dbReference type="SUPFAM" id="SSF53474">
    <property type="entry name" value="alpha/beta-Hydrolases"/>
    <property type="match status" value="1"/>
</dbReference>
<accession>A0ABV0GJU5</accession>
<dbReference type="EMBL" id="JBDPZC010000013">
    <property type="protein sequence ID" value="MEO3715314.1"/>
    <property type="molecule type" value="Genomic_DNA"/>
</dbReference>
<comment type="caution">
    <text evidence="3">The sequence shown here is derived from an EMBL/GenBank/DDBJ whole genome shotgun (WGS) entry which is preliminary data.</text>
</comment>
<dbReference type="Gene3D" id="3.40.50.1820">
    <property type="entry name" value="alpha/beta hydrolase"/>
    <property type="match status" value="1"/>
</dbReference>
<dbReference type="Proteomes" id="UP001462640">
    <property type="component" value="Unassembled WGS sequence"/>
</dbReference>
<keyword evidence="4" id="KW-1185">Reference proteome</keyword>
<keyword evidence="1 3" id="KW-0378">Hydrolase</keyword>
<dbReference type="RefSeq" id="WP_347612688.1">
    <property type="nucleotide sequence ID" value="NZ_JBDPZC010000013.1"/>
</dbReference>
<protein>
    <submittedName>
        <fullName evidence="3">Alpha/beta hydrolase</fullName>
    </submittedName>
</protein>
<sequence>MGVHRIQSACHSDGPARLGPGAAPWAPWRCWGRCLGAGRPAQADAATPEPRVQERLEYCPRAGVEPLHLDLALPGTPAPPGGRPMILLVHGGGWVAGSRQDYAPLIRSLARWGLVAASLDYRLAPQAHWPAQGEDIRCALRWMRHHAAQWSGRGHRLALLGGSAGAHLAALVALQPRTPPSADAPWAGEDESVQALILHGGR</sequence>
<dbReference type="PANTHER" id="PTHR48081:SF33">
    <property type="entry name" value="KYNURENINE FORMAMIDASE"/>
    <property type="match status" value="1"/>
</dbReference>
<proteinExistence type="predicted"/>
<organism evidence="3 4">
    <name type="scientific">Roseateles flavus</name>
    <dbReference type="NCBI Taxonomy" id="3149041"/>
    <lineage>
        <taxon>Bacteria</taxon>
        <taxon>Pseudomonadati</taxon>
        <taxon>Pseudomonadota</taxon>
        <taxon>Betaproteobacteria</taxon>
        <taxon>Burkholderiales</taxon>
        <taxon>Sphaerotilaceae</taxon>
        <taxon>Roseateles</taxon>
    </lineage>
</organism>
<dbReference type="InterPro" id="IPR049492">
    <property type="entry name" value="BD-FAE-like_dom"/>
</dbReference>
<evidence type="ECO:0000313" key="3">
    <source>
        <dbReference type="EMBL" id="MEO3715314.1"/>
    </source>
</evidence>
<dbReference type="InterPro" id="IPR050300">
    <property type="entry name" value="GDXG_lipolytic_enzyme"/>
</dbReference>
<dbReference type="PANTHER" id="PTHR48081">
    <property type="entry name" value="AB HYDROLASE SUPERFAMILY PROTEIN C4A8.06C"/>
    <property type="match status" value="1"/>
</dbReference>
<dbReference type="GO" id="GO:0016787">
    <property type="term" value="F:hydrolase activity"/>
    <property type="evidence" value="ECO:0007669"/>
    <property type="project" value="UniProtKB-KW"/>
</dbReference>
<gene>
    <name evidence="3" type="ORF">ABDJ40_21300</name>
</gene>
<evidence type="ECO:0000259" key="2">
    <source>
        <dbReference type="Pfam" id="PF20434"/>
    </source>
</evidence>
<dbReference type="Pfam" id="PF20434">
    <property type="entry name" value="BD-FAE"/>
    <property type="match status" value="1"/>
</dbReference>
<evidence type="ECO:0000256" key="1">
    <source>
        <dbReference type="ARBA" id="ARBA00022801"/>
    </source>
</evidence>